<sequence>MSFALLLSSLPRIELARSHYTSLLALHEPAPSLIARLWQRLKHLRS</sequence>
<dbReference type="RefSeq" id="WP_167556468.1">
    <property type="nucleotide sequence ID" value="NZ_CADFGF010000002.1"/>
</dbReference>
<reference evidence="1" key="2">
    <citation type="submission" date="2020-04" db="EMBL/GenBank/DDBJ databases">
        <authorList>
            <person name="Alexandrino P."/>
            <person name="Mendonca T."/>
            <person name="Guaman L."/>
            <person name="Cherix J."/>
            <person name="Lozano-Sakalauskas G."/>
            <person name="Fujita A."/>
            <person name="Filho E.R."/>
            <person name="Long P."/>
            <person name="Padilla G."/>
            <person name="Taciro M.K."/>
            <person name="Gomez J.G."/>
            <person name="Silva L.F."/>
            <person name="Torres M."/>
        </authorList>
    </citation>
    <scope>NUCLEOTIDE SEQUENCE</scope>
    <source>
        <strain evidence="1">LMG 19450</strain>
    </source>
</reference>
<dbReference type="EMBL" id="JTDB02000001">
    <property type="protein sequence ID" value="NLP60335.1"/>
    <property type="molecule type" value="Genomic_DNA"/>
</dbReference>
<reference evidence="1" key="1">
    <citation type="journal article" date="2015" name="Genome Announc.">
        <title>Draft Genome Sequence of the Polyhydroxyalkanoate-Producing Bacterium Burkholderia sacchari LMG 19450 Isolated from Brazilian Sugarcane Plantation Soil.</title>
        <authorList>
            <person name="Alexandrino P.M."/>
            <person name="Mendonca T.T."/>
            <person name="Guaman Bautista L.P."/>
            <person name="Cherix J."/>
            <person name="Lozano-Sakalauskas G.C."/>
            <person name="Fujita A."/>
            <person name="Ramos Filho E."/>
            <person name="Long P."/>
            <person name="Padilla G."/>
            <person name="Taciro M.K."/>
            <person name="Gomez J.G."/>
            <person name="Silva L.F."/>
        </authorList>
    </citation>
    <scope>NUCLEOTIDE SEQUENCE</scope>
    <source>
        <strain evidence="1">LMG 19450</strain>
    </source>
</reference>
<comment type="caution">
    <text evidence="1">The sequence shown here is derived from an EMBL/GenBank/DDBJ whole genome shotgun (WGS) entry which is preliminary data.</text>
</comment>
<gene>
    <name evidence="1" type="ORF">NH14_004075</name>
</gene>
<keyword evidence="2" id="KW-1185">Reference proteome</keyword>
<protein>
    <submittedName>
        <fullName evidence="1">Uncharacterized protein</fullName>
    </submittedName>
</protein>
<evidence type="ECO:0000313" key="1">
    <source>
        <dbReference type="EMBL" id="NLP60335.1"/>
    </source>
</evidence>
<accession>A0A8T6Z622</accession>
<name>A0A8T6Z622_9BURK</name>
<organism evidence="1 2">
    <name type="scientific">Paraburkholderia sacchari</name>
    <dbReference type="NCBI Taxonomy" id="159450"/>
    <lineage>
        <taxon>Bacteria</taxon>
        <taxon>Pseudomonadati</taxon>
        <taxon>Pseudomonadota</taxon>
        <taxon>Betaproteobacteria</taxon>
        <taxon>Burkholderiales</taxon>
        <taxon>Burkholderiaceae</taxon>
        <taxon>Paraburkholderia</taxon>
    </lineage>
</organism>
<dbReference type="AlphaFoldDB" id="A0A8T6Z622"/>
<dbReference type="Proteomes" id="UP000030460">
    <property type="component" value="Unassembled WGS sequence"/>
</dbReference>
<proteinExistence type="predicted"/>
<evidence type="ECO:0000313" key="2">
    <source>
        <dbReference type="Proteomes" id="UP000030460"/>
    </source>
</evidence>